<dbReference type="InterPro" id="IPR041588">
    <property type="entry name" value="Integrase_H2C2"/>
</dbReference>
<organism evidence="2 3">
    <name type="scientific">Solanum verrucosum</name>
    <dbReference type="NCBI Taxonomy" id="315347"/>
    <lineage>
        <taxon>Eukaryota</taxon>
        <taxon>Viridiplantae</taxon>
        <taxon>Streptophyta</taxon>
        <taxon>Embryophyta</taxon>
        <taxon>Tracheophyta</taxon>
        <taxon>Spermatophyta</taxon>
        <taxon>Magnoliopsida</taxon>
        <taxon>eudicotyledons</taxon>
        <taxon>Gunneridae</taxon>
        <taxon>Pentapetalae</taxon>
        <taxon>asterids</taxon>
        <taxon>lamiids</taxon>
        <taxon>Solanales</taxon>
        <taxon>Solanaceae</taxon>
        <taxon>Solanoideae</taxon>
        <taxon>Solaneae</taxon>
        <taxon>Solanum</taxon>
    </lineage>
</organism>
<feature type="domain" description="Integrase zinc-binding" evidence="1">
    <location>
        <begin position="69"/>
        <end position="124"/>
    </location>
</feature>
<evidence type="ECO:0000313" key="3">
    <source>
        <dbReference type="Proteomes" id="UP001234989"/>
    </source>
</evidence>
<evidence type="ECO:0000313" key="2">
    <source>
        <dbReference type="EMBL" id="WMV30105.1"/>
    </source>
</evidence>
<reference evidence="2" key="1">
    <citation type="submission" date="2023-08" db="EMBL/GenBank/DDBJ databases">
        <title>A de novo genome assembly of Solanum verrucosum Schlechtendal, a Mexican diploid species geographically isolated from the other diploid A-genome species in potato relatives.</title>
        <authorList>
            <person name="Hosaka K."/>
        </authorList>
    </citation>
    <scope>NUCLEOTIDE SEQUENCE</scope>
    <source>
        <tissue evidence="2">Young leaves</tissue>
    </source>
</reference>
<dbReference type="EMBL" id="CP133616">
    <property type="protein sequence ID" value="WMV30105.1"/>
    <property type="molecule type" value="Genomic_DNA"/>
</dbReference>
<dbReference type="Proteomes" id="UP001234989">
    <property type="component" value="Chromosome 5"/>
</dbReference>
<accession>A0AAF0QZU8</accession>
<dbReference type="Pfam" id="PF17921">
    <property type="entry name" value="Integrase_H2C2"/>
    <property type="match status" value="1"/>
</dbReference>
<dbReference type="InterPro" id="IPR052160">
    <property type="entry name" value="Gypsy_RT_Integrase-like"/>
</dbReference>
<sequence>MGGVAHVEYEKKELVCEVHRFVQLDVQLVDSPKVELKESVLKKSVEAFSQGGDRVLRYPGRLCVSDVDGLREKILEEAHGSRYSIHLGATNMYRDLREIYWWNGMKKDIVEFVAKCTNCQQVKVEQQRPEAFCKKYQFPLGSGNRVRQWPCLFGPPSSNAQGIFMRGSTSRGTSRGLEAIARIFGSKLSMAKEGSRAPSRAMEWTTIRGSTREGGAVCSKLGAAFAFGLSLTPLPWHFPLAPWP</sequence>
<keyword evidence="3" id="KW-1185">Reference proteome</keyword>
<name>A0AAF0QZU8_SOLVR</name>
<dbReference type="PANTHER" id="PTHR47266">
    <property type="entry name" value="ENDONUCLEASE-RELATED"/>
    <property type="match status" value="1"/>
</dbReference>
<dbReference type="Gene3D" id="1.10.340.70">
    <property type="match status" value="1"/>
</dbReference>
<dbReference type="AlphaFoldDB" id="A0AAF0QZU8"/>
<proteinExistence type="predicted"/>
<evidence type="ECO:0000259" key="1">
    <source>
        <dbReference type="Pfam" id="PF17921"/>
    </source>
</evidence>
<protein>
    <recommendedName>
        <fullName evidence="1">Integrase zinc-binding domain-containing protein</fullName>
    </recommendedName>
</protein>
<gene>
    <name evidence="2" type="ORF">MTR67_023490</name>
</gene>